<evidence type="ECO:0000256" key="3">
    <source>
        <dbReference type="ARBA" id="ARBA00022553"/>
    </source>
</evidence>
<evidence type="ECO:0000256" key="9">
    <source>
        <dbReference type="SAM" id="SignalP"/>
    </source>
</evidence>
<feature type="domain" description="Response regulatory" evidence="12">
    <location>
        <begin position="1109"/>
        <end position="1224"/>
    </location>
</feature>
<dbReference type="Gene3D" id="1.10.10.60">
    <property type="entry name" value="Homeodomain-like"/>
    <property type="match status" value="2"/>
</dbReference>
<dbReference type="CDD" id="cd00075">
    <property type="entry name" value="HATPase"/>
    <property type="match status" value="1"/>
</dbReference>
<dbReference type="SUPFAM" id="SSF55874">
    <property type="entry name" value="ATPase domain of HSP90 chaperone/DNA topoisomerase II/histidine kinase"/>
    <property type="match status" value="1"/>
</dbReference>
<evidence type="ECO:0000259" key="12">
    <source>
        <dbReference type="PROSITE" id="PS50110"/>
    </source>
</evidence>
<feature type="chain" id="PRO_5045655372" description="histidine kinase" evidence="9">
    <location>
        <begin position="21"/>
        <end position="1357"/>
    </location>
</feature>
<dbReference type="InterPro" id="IPR036097">
    <property type="entry name" value="HisK_dim/P_sf"/>
</dbReference>
<dbReference type="Pfam" id="PF02518">
    <property type="entry name" value="HATPase_c"/>
    <property type="match status" value="1"/>
</dbReference>
<dbReference type="PROSITE" id="PS50110">
    <property type="entry name" value="RESPONSE_REGULATORY"/>
    <property type="match status" value="1"/>
</dbReference>
<dbReference type="EMBL" id="JBHUOJ010000041">
    <property type="protein sequence ID" value="MFD2835495.1"/>
    <property type="molecule type" value="Genomic_DNA"/>
</dbReference>
<dbReference type="InterPro" id="IPR018062">
    <property type="entry name" value="HTH_AraC-typ_CS"/>
</dbReference>
<feature type="transmembrane region" description="Helical" evidence="8">
    <location>
        <begin position="798"/>
        <end position="816"/>
    </location>
</feature>
<evidence type="ECO:0000256" key="4">
    <source>
        <dbReference type="ARBA" id="ARBA00023015"/>
    </source>
</evidence>
<dbReference type="SMART" id="SM00388">
    <property type="entry name" value="HisKA"/>
    <property type="match status" value="1"/>
</dbReference>
<feature type="signal peptide" evidence="9">
    <location>
        <begin position="1"/>
        <end position="20"/>
    </location>
</feature>
<dbReference type="InterPro" id="IPR001789">
    <property type="entry name" value="Sig_transdc_resp-reg_receiver"/>
</dbReference>
<keyword evidence="9" id="KW-0732">Signal</keyword>
<dbReference type="PANTHER" id="PTHR43547:SF2">
    <property type="entry name" value="HYBRID SIGNAL TRANSDUCTION HISTIDINE KINASE C"/>
    <property type="match status" value="1"/>
</dbReference>
<dbReference type="InterPro" id="IPR003661">
    <property type="entry name" value="HisK_dim/P_dom"/>
</dbReference>
<dbReference type="InterPro" id="IPR011123">
    <property type="entry name" value="Y_Y_Y"/>
</dbReference>
<comment type="caution">
    <text evidence="13">The sequence shown here is derived from an EMBL/GenBank/DDBJ whole genome shotgun (WGS) entry which is preliminary data.</text>
</comment>
<keyword evidence="8" id="KW-1133">Transmembrane helix</keyword>
<dbReference type="SUPFAM" id="SSF47384">
    <property type="entry name" value="Homodimeric domain of signal transducing histidine kinase"/>
    <property type="match status" value="1"/>
</dbReference>
<evidence type="ECO:0000256" key="2">
    <source>
        <dbReference type="ARBA" id="ARBA00012438"/>
    </source>
</evidence>
<evidence type="ECO:0000256" key="5">
    <source>
        <dbReference type="ARBA" id="ARBA00023125"/>
    </source>
</evidence>
<dbReference type="SUPFAM" id="SSF50998">
    <property type="entry name" value="Quinoprotein alcohol dehydrogenase-like"/>
    <property type="match status" value="1"/>
</dbReference>
<keyword evidence="6" id="KW-0804">Transcription</keyword>
<dbReference type="InterPro" id="IPR005467">
    <property type="entry name" value="His_kinase_dom"/>
</dbReference>
<dbReference type="InterPro" id="IPR036890">
    <property type="entry name" value="HATPase_C_sf"/>
</dbReference>
<feature type="domain" description="Histidine kinase" evidence="11">
    <location>
        <begin position="852"/>
        <end position="1066"/>
    </location>
</feature>
<dbReference type="SMART" id="SM00387">
    <property type="entry name" value="HATPase_c"/>
    <property type="match status" value="1"/>
</dbReference>
<evidence type="ECO:0000256" key="8">
    <source>
        <dbReference type="SAM" id="Phobius"/>
    </source>
</evidence>
<proteinExistence type="predicted"/>
<evidence type="ECO:0000256" key="7">
    <source>
        <dbReference type="PROSITE-ProRule" id="PRU00169"/>
    </source>
</evidence>
<reference evidence="14" key="1">
    <citation type="journal article" date="2019" name="Int. J. Syst. Evol. Microbiol.">
        <title>The Global Catalogue of Microorganisms (GCM) 10K type strain sequencing project: providing services to taxonomists for standard genome sequencing and annotation.</title>
        <authorList>
            <consortium name="The Broad Institute Genomics Platform"/>
            <consortium name="The Broad Institute Genome Sequencing Center for Infectious Disease"/>
            <person name="Wu L."/>
            <person name="Ma J."/>
        </authorList>
    </citation>
    <scope>NUCLEOTIDE SEQUENCE [LARGE SCALE GENOMIC DNA]</scope>
    <source>
        <strain evidence="14">KCTC 52925</strain>
    </source>
</reference>
<name>A0ABW5XBG8_9FLAO</name>
<evidence type="ECO:0000259" key="11">
    <source>
        <dbReference type="PROSITE" id="PS50109"/>
    </source>
</evidence>
<evidence type="ECO:0000313" key="13">
    <source>
        <dbReference type="EMBL" id="MFD2835495.1"/>
    </source>
</evidence>
<dbReference type="PANTHER" id="PTHR43547">
    <property type="entry name" value="TWO-COMPONENT HISTIDINE KINASE"/>
    <property type="match status" value="1"/>
</dbReference>
<dbReference type="CDD" id="cd00082">
    <property type="entry name" value="HisKA"/>
    <property type="match status" value="1"/>
</dbReference>
<dbReference type="InterPro" id="IPR018060">
    <property type="entry name" value="HTH_AraC"/>
</dbReference>
<protein>
    <recommendedName>
        <fullName evidence="2">histidine kinase</fullName>
        <ecNumber evidence="2">2.7.13.3</ecNumber>
    </recommendedName>
</protein>
<dbReference type="Gene3D" id="2.60.40.10">
    <property type="entry name" value="Immunoglobulins"/>
    <property type="match status" value="1"/>
</dbReference>
<dbReference type="InterPro" id="IPR003594">
    <property type="entry name" value="HATPase_dom"/>
</dbReference>
<dbReference type="InterPro" id="IPR009057">
    <property type="entry name" value="Homeodomain-like_sf"/>
</dbReference>
<dbReference type="InterPro" id="IPR011047">
    <property type="entry name" value="Quinoprotein_ADH-like_sf"/>
</dbReference>
<keyword evidence="8" id="KW-0812">Transmembrane</keyword>
<dbReference type="Gene3D" id="1.10.287.130">
    <property type="match status" value="1"/>
</dbReference>
<organism evidence="13 14">
    <name type="scientific">Christiangramia antarctica</name>
    <dbReference type="NCBI Taxonomy" id="2058158"/>
    <lineage>
        <taxon>Bacteria</taxon>
        <taxon>Pseudomonadati</taxon>
        <taxon>Bacteroidota</taxon>
        <taxon>Flavobacteriia</taxon>
        <taxon>Flavobacteriales</taxon>
        <taxon>Flavobacteriaceae</taxon>
        <taxon>Christiangramia</taxon>
    </lineage>
</organism>
<dbReference type="Gene3D" id="3.30.565.10">
    <property type="entry name" value="Histidine kinase-like ATPase, C-terminal domain"/>
    <property type="match status" value="1"/>
</dbReference>
<dbReference type="SUPFAM" id="SSF52172">
    <property type="entry name" value="CheY-like"/>
    <property type="match status" value="1"/>
</dbReference>
<dbReference type="InterPro" id="IPR011110">
    <property type="entry name" value="Reg_prop"/>
</dbReference>
<dbReference type="PROSITE" id="PS00041">
    <property type="entry name" value="HTH_ARAC_FAMILY_1"/>
    <property type="match status" value="1"/>
</dbReference>
<feature type="modified residue" description="4-aspartylphosphate" evidence="7">
    <location>
        <position position="1157"/>
    </location>
</feature>
<accession>A0ABW5XBG8</accession>
<keyword evidence="5" id="KW-0238">DNA-binding</keyword>
<dbReference type="SUPFAM" id="SSF101898">
    <property type="entry name" value="NHL repeat"/>
    <property type="match status" value="1"/>
</dbReference>
<dbReference type="RefSeq" id="WP_251742238.1">
    <property type="nucleotide sequence ID" value="NZ_JBHUOJ010000041.1"/>
</dbReference>
<dbReference type="CDD" id="cd17574">
    <property type="entry name" value="REC_OmpR"/>
    <property type="match status" value="1"/>
</dbReference>
<dbReference type="PRINTS" id="PR00344">
    <property type="entry name" value="BCTRLSENSOR"/>
</dbReference>
<evidence type="ECO:0000313" key="14">
    <source>
        <dbReference type="Proteomes" id="UP001597438"/>
    </source>
</evidence>
<dbReference type="Gene3D" id="2.130.10.10">
    <property type="entry name" value="YVTN repeat-like/Quinoprotein amine dehydrogenase"/>
    <property type="match status" value="2"/>
</dbReference>
<evidence type="ECO:0000256" key="6">
    <source>
        <dbReference type="ARBA" id="ARBA00023163"/>
    </source>
</evidence>
<dbReference type="Pfam" id="PF07494">
    <property type="entry name" value="Reg_prop"/>
    <property type="match status" value="4"/>
</dbReference>
<comment type="catalytic activity">
    <reaction evidence="1">
        <text>ATP + protein L-histidine = ADP + protein N-phospho-L-histidine.</text>
        <dbReference type="EC" id="2.7.13.3"/>
    </reaction>
</comment>
<keyword evidence="14" id="KW-1185">Reference proteome</keyword>
<dbReference type="SMART" id="SM00342">
    <property type="entry name" value="HTH_ARAC"/>
    <property type="match status" value="1"/>
</dbReference>
<dbReference type="SUPFAM" id="SSF46689">
    <property type="entry name" value="Homeodomain-like"/>
    <property type="match status" value="1"/>
</dbReference>
<dbReference type="SMART" id="SM00448">
    <property type="entry name" value="REC"/>
    <property type="match status" value="1"/>
</dbReference>
<dbReference type="InterPro" id="IPR013783">
    <property type="entry name" value="Ig-like_fold"/>
</dbReference>
<dbReference type="InterPro" id="IPR015943">
    <property type="entry name" value="WD40/YVTN_repeat-like_dom_sf"/>
</dbReference>
<evidence type="ECO:0000256" key="1">
    <source>
        <dbReference type="ARBA" id="ARBA00000085"/>
    </source>
</evidence>
<dbReference type="Pfam" id="PF07495">
    <property type="entry name" value="Y_Y_Y"/>
    <property type="match status" value="1"/>
</dbReference>
<dbReference type="Pfam" id="PF00512">
    <property type="entry name" value="HisKA"/>
    <property type="match status" value="1"/>
</dbReference>
<dbReference type="InterPro" id="IPR011006">
    <property type="entry name" value="CheY-like_superfamily"/>
</dbReference>
<dbReference type="PROSITE" id="PS50109">
    <property type="entry name" value="HIS_KIN"/>
    <property type="match status" value="1"/>
</dbReference>
<dbReference type="PROSITE" id="PS01124">
    <property type="entry name" value="HTH_ARAC_FAMILY_2"/>
    <property type="match status" value="1"/>
</dbReference>
<dbReference type="InterPro" id="IPR004358">
    <property type="entry name" value="Sig_transdc_His_kin-like_C"/>
</dbReference>
<gene>
    <name evidence="13" type="ORF">ACFSYS_19540</name>
</gene>
<feature type="domain" description="HTH araC/xylS-type" evidence="10">
    <location>
        <begin position="1260"/>
        <end position="1357"/>
    </location>
</feature>
<dbReference type="Pfam" id="PF00072">
    <property type="entry name" value="Response_reg"/>
    <property type="match status" value="1"/>
</dbReference>
<keyword evidence="3 7" id="KW-0597">Phosphoprotein</keyword>
<keyword evidence="4" id="KW-0805">Transcription regulation</keyword>
<dbReference type="EC" id="2.7.13.3" evidence="2"/>
<sequence length="1357" mass="153782">MKISHLLYLFAILDCCMAMGQETNKLNVSEENLNFHLLDVSSGLSHNFVNDIYQDSLGFIWIATYDGLNRYDGKKFLQFKTQINEPHATLANNYIQDIEISQDNLLLATDAGLNSYNLRNNTFRLLNEKKGLYNNASVIQELPDGNIVVASYHEGIKVANKGLDNISSLRDFLNSNMEIPSTEISTIDIQGDSIMWIGSFDMGLWKISLNNGTITHSSNLPNLELPSPVVNRIYIDSQQNIWIGTRNGLLVKTHEGESIYLRSSAEFQKGLSDDDILSFQEDQFGQMWIGTRNGGLNILNISHLTGRNHPTIRWYLPRNDGKSVYNRTVTSIFKDRHENMWLATPTGVIFVKPGGEQINLIKQLNFGTNSISHNRIGSLAKASGNTVWVGTDGGGLDLYDPDKGSIKHFQHNEDDPNSLSNNYLISLYQQSSDSLWVGTYQGGLNLLNPQTGKNKHYLQGSTSNGSDVRVIFESHTNVLWIGTNRGGLFEYNSKKDEFNYIESLGKIDIRDIAEDERGNLWLGTYGSGIIIYNPDEGTIREYNQANFKGMTNVIFSLLILPDGNILAGSRYGGLLKINPELKKIENFTEKNGLSNNTINSMIQQDSVYVWMGSYNGLNRYNTQTNQILNISSLNNIQEGEFNIGAAVMNEEGKLFFGGNNGLNIFDPTNFTPSENQLPLRFIGLRVLNRDINISKNDKNAILKEALPYVDTINLNYNQSTFSIDFVALKYPTAKNLTYSYKLENYNDFWIDNQNSGTANFTGVPPGDYNFIVKTDSGLGEGNTKNLHIRIIPPFWQTIPAYILMALFIILSIWLVMRYYSERIKLKNSLLFEQKQRTLEHDLNEERFRFFTAFSHELKTPLTLILAPVQNLLSKEPSKDSKKDLLFIQRNAKKLFKSIDMLLRFRKAEEGMTKIILEPHDLPSRVRRWVKTYAALAKDKKITLNYIGPIESRIFKIDIEKIEIIVSNLISNALKYCDKGDQIEVNFLSNDMGFEIKVQDSGKGILPNDLPHIFDWYYRANTAENRAGTGVGLALSKSFAELHGGNIIAESKINEGTNFCLKIPIKEMEFPSKEDFAKELDELEEPAEINQILNFDSQLAYVTSSENRKLILIIDDNKEILSFLNSIFKKDYDIIHAINGLEGVKKAQKYVPDIIISDLMMPKKSGFDVCADLKGNFATSHIPIILLTADTAIESMNIGYEEGADDYITKPFNTQLLKTRVQNLLESRESLKKSFKKKIEPTDESNKVSSGLVSKEKTFLKKLDETIWKHIATNSANVNDIAKDVGMSRASLYRKLKALTDQSINEYIRNLKIEQAADLITHENYTVSQACYEVGFNNIKYFRKIFKERFGKNPSDFK</sequence>
<dbReference type="Pfam" id="PF12833">
    <property type="entry name" value="HTH_18"/>
    <property type="match status" value="1"/>
</dbReference>
<dbReference type="Gene3D" id="3.40.50.2300">
    <property type="match status" value="1"/>
</dbReference>
<keyword evidence="8" id="KW-0472">Membrane</keyword>
<evidence type="ECO:0000259" key="10">
    <source>
        <dbReference type="PROSITE" id="PS01124"/>
    </source>
</evidence>
<dbReference type="Proteomes" id="UP001597438">
    <property type="component" value="Unassembled WGS sequence"/>
</dbReference>